<dbReference type="Proteomes" id="UP000323505">
    <property type="component" value="Unassembled WGS sequence"/>
</dbReference>
<dbReference type="RefSeq" id="WP_148766791.1">
    <property type="nucleotide sequence ID" value="NZ_VSRQ01000008.1"/>
</dbReference>
<reference evidence="1 2" key="1">
    <citation type="submission" date="2019-08" db="EMBL/GenBank/DDBJ databases">
        <title>Actinomadura sp. nov. CYP1-5 isolated from mountain soil.</title>
        <authorList>
            <person name="Songsumanus A."/>
            <person name="Kuncharoen N."/>
            <person name="Kudo T."/>
            <person name="Yuki M."/>
            <person name="Igarashi Y."/>
            <person name="Tanasupawat S."/>
        </authorList>
    </citation>
    <scope>NUCLEOTIDE SEQUENCE [LARGE SCALE GENOMIC DNA]</scope>
    <source>
        <strain evidence="1 2">CYP1-5</strain>
    </source>
</reference>
<name>A0A5D3F919_9ACTN</name>
<comment type="caution">
    <text evidence="1">The sequence shown here is derived from an EMBL/GenBank/DDBJ whole genome shotgun (WGS) entry which is preliminary data.</text>
</comment>
<proteinExistence type="predicted"/>
<evidence type="ECO:0000313" key="1">
    <source>
        <dbReference type="EMBL" id="TYK44572.1"/>
    </source>
</evidence>
<sequence length="105" mass="12234">MHYRQDEEAALMPWLRPEADRLPSPRAVSQVTRFYEEDAAYRAEARIAAGGRMAHRAAEELIELDAYIARRTQGKPHLEMMLRRYLHEALGYCSGELIARYMNRP</sequence>
<accession>A0A5D3F919</accession>
<evidence type="ECO:0000313" key="2">
    <source>
        <dbReference type="Proteomes" id="UP000323505"/>
    </source>
</evidence>
<organism evidence="1 2">
    <name type="scientific">Actinomadura decatromicini</name>
    <dbReference type="NCBI Taxonomy" id="2604572"/>
    <lineage>
        <taxon>Bacteria</taxon>
        <taxon>Bacillati</taxon>
        <taxon>Actinomycetota</taxon>
        <taxon>Actinomycetes</taxon>
        <taxon>Streptosporangiales</taxon>
        <taxon>Thermomonosporaceae</taxon>
        <taxon>Actinomadura</taxon>
    </lineage>
</organism>
<keyword evidence="2" id="KW-1185">Reference proteome</keyword>
<gene>
    <name evidence="1" type="ORF">FXF68_34505</name>
</gene>
<dbReference type="EMBL" id="VSRQ01000008">
    <property type="protein sequence ID" value="TYK44572.1"/>
    <property type="molecule type" value="Genomic_DNA"/>
</dbReference>
<protein>
    <submittedName>
        <fullName evidence="1">Uncharacterized protein</fullName>
    </submittedName>
</protein>
<dbReference type="AlphaFoldDB" id="A0A5D3F919"/>